<evidence type="ECO:0000313" key="1">
    <source>
        <dbReference type="EMBL" id="RST73138.1"/>
    </source>
</evidence>
<dbReference type="EMBL" id="QYTV02000006">
    <property type="protein sequence ID" value="RST73138.1"/>
    <property type="molecule type" value="Genomic_DNA"/>
</dbReference>
<evidence type="ECO:0000313" key="2">
    <source>
        <dbReference type="Proteomes" id="UP000287156"/>
    </source>
</evidence>
<gene>
    <name evidence="1" type="ORF">D4T97_014175</name>
</gene>
<organism evidence="1 2">
    <name type="scientific">Siminovitchia acidinfaciens</name>
    <dbReference type="NCBI Taxonomy" id="2321395"/>
    <lineage>
        <taxon>Bacteria</taxon>
        <taxon>Bacillati</taxon>
        <taxon>Bacillota</taxon>
        <taxon>Bacilli</taxon>
        <taxon>Bacillales</taxon>
        <taxon>Bacillaceae</taxon>
        <taxon>Siminovitchia</taxon>
    </lineage>
</organism>
<proteinExistence type="predicted"/>
<keyword evidence="2" id="KW-1185">Reference proteome</keyword>
<reference evidence="1" key="1">
    <citation type="submission" date="2018-12" db="EMBL/GenBank/DDBJ databases">
        <authorList>
            <person name="Sun L."/>
            <person name="Chen Z."/>
        </authorList>
    </citation>
    <scope>NUCLEOTIDE SEQUENCE [LARGE SCALE GENOMIC DNA]</scope>
    <source>
        <strain evidence="1">3-2-2</strain>
    </source>
</reference>
<accession>A0A429XXA3</accession>
<dbReference type="RefSeq" id="WP_126051409.1">
    <property type="nucleotide sequence ID" value="NZ_QYTV02000006.1"/>
</dbReference>
<dbReference type="OrthoDB" id="2937672at2"/>
<comment type="caution">
    <text evidence="1">The sequence shown here is derived from an EMBL/GenBank/DDBJ whole genome shotgun (WGS) entry which is preliminary data.</text>
</comment>
<dbReference type="AlphaFoldDB" id="A0A429XXA3"/>
<dbReference type="Proteomes" id="UP000287156">
    <property type="component" value="Unassembled WGS sequence"/>
</dbReference>
<sequence length="126" mass="14499">MEWTLGGLFAASALLLIISGVKGRKASKEEQKEIDMIHISTMNEIKDIRESIRNLELDMDIVIKESGLQLSSQERTFMREVLDLYNRKYSIENIAAQKHVSEDEIRQIIAPYIAGKNERRKVAHEI</sequence>
<protein>
    <submittedName>
        <fullName evidence="1">Uncharacterized protein</fullName>
    </submittedName>
</protein>
<name>A0A429XXA3_9BACI</name>